<dbReference type="Gene3D" id="2.10.25.10">
    <property type="entry name" value="Laminin"/>
    <property type="match status" value="1"/>
</dbReference>
<evidence type="ECO:0000313" key="8">
    <source>
        <dbReference type="Proteomes" id="UP000015104"/>
    </source>
</evidence>
<evidence type="ECO:0000259" key="6">
    <source>
        <dbReference type="PROSITE" id="PS50026"/>
    </source>
</evidence>
<dbReference type="EMBL" id="CAEY01000736">
    <property type="status" value="NOT_ANNOTATED_CDS"/>
    <property type="molecule type" value="Genomic_DNA"/>
</dbReference>
<evidence type="ECO:0000256" key="1">
    <source>
        <dbReference type="ARBA" id="ARBA00023157"/>
    </source>
</evidence>
<evidence type="ECO:0000256" key="3">
    <source>
        <dbReference type="SAM" id="MobiDB-lite"/>
    </source>
</evidence>
<dbReference type="HOGENOM" id="CLU_003504_1_0_1"/>
<dbReference type="SUPFAM" id="SSF49899">
    <property type="entry name" value="Concanavalin A-like lectins/glucanases"/>
    <property type="match status" value="4"/>
</dbReference>
<evidence type="ECO:0000259" key="5">
    <source>
        <dbReference type="PROSITE" id="PS50025"/>
    </source>
</evidence>
<reference evidence="8" key="1">
    <citation type="submission" date="2011-08" db="EMBL/GenBank/DDBJ databases">
        <authorList>
            <person name="Rombauts S."/>
        </authorList>
    </citation>
    <scope>NUCLEOTIDE SEQUENCE</scope>
    <source>
        <strain evidence="8">London</strain>
    </source>
</reference>
<evidence type="ECO:0000256" key="2">
    <source>
        <dbReference type="PROSITE-ProRule" id="PRU00076"/>
    </source>
</evidence>
<feature type="domain" description="Laminin G" evidence="5">
    <location>
        <begin position="822"/>
        <end position="1006"/>
    </location>
</feature>
<dbReference type="CDD" id="cd00054">
    <property type="entry name" value="EGF_CA"/>
    <property type="match status" value="2"/>
</dbReference>
<dbReference type="SMART" id="SM00181">
    <property type="entry name" value="EGF"/>
    <property type="match status" value="2"/>
</dbReference>
<dbReference type="CDD" id="cd00110">
    <property type="entry name" value="LamG"/>
    <property type="match status" value="4"/>
</dbReference>
<feature type="domain" description="Laminin G" evidence="5">
    <location>
        <begin position="611"/>
        <end position="783"/>
    </location>
</feature>
<proteinExistence type="predicted"/>
<dbReference type="Proteomes" id="UP000015104">
    <property type="component" value="Unassembled WGS sequence"/>
</dbReference>
<dbReference type="PROSITE" id="PS50026">
    <property type="entry name" value="EGF_3"/>
    <property type="match status" value="2"/>
</dbReference>
<dbReference type="Pfam" id="PF02210">
    <property type="entry name" value="Laminin_G_2"/>
    <property type="match status" value="4"/>
</dbReference>
<keyword evidence="4" id="KW-1133">Transmembrane helix</keyword>
<feature type="domain" description="EGF-like" evidence="6">
    <location>
        <begin position="357"/>
        <end position="394"/>
    </location>
</feature>
<keyword evidence="4" id="KW-0812">Transmembrane</keyword>
<accession>T1KZ48</accession>
<dbReference type="InterPro" id="IPR001791">
    <property type="entry name" value="Laminin_G"/>
</dbReference>
<dbReference type="Gene3D" id="2.60.120.1000">
    <property type="match status" value="1"/>
</dbReference>
<feature type="transmembrane region" description="Helical" evidence="4">
    <location>
        <begin position="1038"/>
        <end position="1059"/>
    </location>
</feature>
<dbReference type="InterPro" id="IPR013320">
    <property type="entry name" value="ConA-like_dom_sf"/>
</dbReference>
<dbReference type="InterPro" id="IPR050372">
    <property type="entry name" value="Neurexin-related_CASP"/>
</dbReference>
<dbReference type="eggNOG" id="KOG3516">
    <property type="taxonomic scope" value="Eukaryota"/>
</dbReference>
<dbReference type="Gene3D" id="2.60.120.200">
    <property type="match status" value="4"/>
</dbReference>
<protein>
    <submittedName>
        <fullName evidence="7">Uncharacterized protein</fullName>
    </submittedName>
</protein>
<feature type="domain" description="Laminin G" evidence="5">
    <location>
        <begin position="186"/>
        <end position="355"/>
    </location>
</feature>
<dbReference type="SMART" id="SM00282">
    <property type="entry name" value="LamG"/>
    <property type="match status" value="4"/>
</dbReference>
<evidence type="ECO:0000256" key="4">
    <source>
        <dbReference type="SAM" id="Phobius"/>
    </source>
</evidence>
<keyword evidence="1" id="KW-1015">Disulfide bond</keyword>
<comment type="caution">
    <text evidence="2">Lacks conserved residue(s) required for the propagation of feature annotation.</text>
</comment>
<organism evidence="7 8">
    <name type="scientific">Tetranychus urticae</name>
    <name type="common">Two-spotted spider mite</name>
    <dbReference type="NCBI Taxonomy" id="32264"/>
    <lineage>
        <taxon>Eukaryota</taxon>
        <taxon>Metazoa</taxon>
        <taxon>Ecdysozoa</taxon>
        <taxon>Arthropoda</taxon>
        <taxon>Chelicerata</taxon>
        <taxon>Arachnida</taxon>
        <taxon>Acari</taxon>
        <taxon>Acariformes</taxon>
        <taxon>Trombidiformes</taxon>
        <taxon>Prostigmata</taxon>
        <taxon>Eleutherengona</taxon>
        <taxon>Raphignathae</taxon>
        <taxon>Tetranychoidea</taxon>
        <taxon>Tetranychidae</taxon>
        <taxon>Tetranychus</taxon>
    </lineage>
</organism>
<feature type="region of interest" description="Disordered" evidence="3">
    <location>
        <begin position="1013"/>
        <end position="1032"/>
    </location>
</feature>
<dbReference type="InterPro" id="IPR000742">
    <property type="entry name" value="EGF"/>
</dbReference>
<dbReference type="STRING" id="32264.T1KZ48"/>
<dbReference type="PANTHER" id="PTHR15036">
    <property type="entry name" value="PIKACHURIN-LIKE PROTEIN"/>
    <property type="match status" value="1"/>
</dbReference>
<evidence type="ECO:0000313" key="7">
    <source>
        <dbReference type="EnsemblMetazoa" id="tetur28g00330.1"/>
    </source>
</evidence>
<dbReference type="PANTHER" id="PTHR15036:SF91">
    <property type="entry name" value="NEUREXIN-4"/>
    <property type="match status" value="1"/>
</dbReference>
<dbReference type="AlphaFoldDB" id="T1KZ48"/>
<feature type="domain" description="Laminin G" evidence="5">
    <location>
        <begin position="1"/>
        <end position="180"/>
    </location>
</feature>
<dbReference type="PROSITE" id="PS50025">
    <property type="entry name" value="LAM_G_DOMAIN"/>
    <property type="match status" value="4"/>
</dbReference>
<sequence length="1106" mass="124928">MCNPVGEILNLDGQSFVIRKLQTSSFHDTISLKFRTNSANGNLIYSQGTQGDVFSLRMQDNKIVLSLNLGNQEQVNTITAGSLLDDSDWHRILISRNNRDLNLTVDDHTVEHKITGDFVRLDLNDKLYLGGLPAISNYDNVVKENFTGCIQDLLLNETNIIQELTSEDFLDSNSRPGNTCWLKKLPSITFQSASAYIKVDAPISNRLDISFDFRTFNEDGVLLYHKFSSEGFLATSLNKRKLLINLETRETNRSSLILEPFHTKNLNDGFWHNLQISLKTNQLLVIVDEQESITKRQMSMTSGQYYAIGAGWFAKTGFIGCIRNLNVSDVLISLDELTSDRIVSTYPGDIIQNGCKMVDRCHQNPCEHRGICRQDHDSFTCDCTNTGYTGAVCHVPNHPLSCDAYRIANSVRQKQSIMIDVDGSGPLEPFQVTCQFHGDRTQTFLHHKNEAPTDVTGYEEPGSYHQDLTYNADFDQITVLVNKSYSCKQFIKYECKNARLFNTPYQLQKHFKPFTWWMSRNNQKMSYWGGSLPESRKCKCGLFGNCRDPSKWCNCDSMGSYEWGVDEGELTEKEFLPVRSIRIGDTSTGTPEKRARYTIGPLICEGDMMFDNVVTFRQHDSIIPVNIETTGFSWDIYLQFKTTIEYGVLFHARGPYDFIKLTIFSAKAIQFVFDCGSGSQKIEIETPYKLSDDNWHSILVEWNQKEATLLVDGKMSHKVSNSLPKFRSMELKSPLIVGASVDQKEGYLGCLRALSFNGQFIDLVRIAKEGDSGRSLYGIAPGCVGKCQSSPCLNNGTCYERYSSYSCDCQWTAFKGRICADEFGVNLKSDNFIKYDFESTLSTLEEFIRVGFTTTENKGLILGISSYSGEYLNLMMSTSGHLRLVFDFGFERQELIIKSENFALGQHHDVIIKRSDLGRRMTIMVDGYEPIVYTFNIADKADAQFNRLKSIYVGRNETMSTGEGFVGCISRVSFDDHFPLKRLFQQDRRSNVYAFPDLDSVREDSCGIESVTHPPEEIETRPPPLGSHSTSEGDSRPIIAAIGIIVTLIVVIVVVALLFSGRFMAHYKGDYVTHEDKGARDALDPDMAVVKSKTGPDITKKKEYFI</sequence>
<name>T1KZ48_TETUR</name>
<keyword evidence="8" id="KW-1185">Reference proteome</keyword>
<keyword evidence="4" id="KW-0472">Membrane</keyword>
<feature type="domain" description="EGF-like" evidence="6">
    <location>
        <begin position="784"/>
        <end position="820"/>
    </location>
</feature>
<dbReference type="EnsemblMetazoa" id="tetur28g00330.1">
    <property type="protein sequence ID" value="tetur28g00330.1"/>
    <property type="gene ID" value="tetur28g00330"/>
</dbReference>
<keyword evidence="2" id="KW-0245">EGF-like domain</keyword>
<reference evidence="7" key="2">
    <citation type="submission" date="2015-06" db="UniProtKB">
        <authorList>
            <consortium name="EnsemblMetazoa"/>
        </authorList>
    </citation>
    <scope>IDENTIFICATION</scope>
</reference>
<dbReference type="Pfam" id="PF00008">
    <property type="entry name" value="EGF"/>
    <property type="match status" value="1"/>
</dbReference>